<evidence type="ECO:0000313" key="12">
    <source>
        <dbReference type="Proteomes" id="UP001498771"/>
    </source>
</evidence>
<dbReference type="RefSeq" id="XP_064765721.1">
    <property type="nucleotide sequence ID" value="XM_064914580.1"/>
</dbReference>
<dbReference type="EC" id="1.14.13.196" evidence="4"/>
<evidence type="ECO:0000256" key="10">
    <source>
        <dbReference type="ARBA" id="ARBA00049248"/>
    </source>
</evidence>
<dbReference type="EMBL" id="JBBJBU010000016">
    <property type="protein sequence ID" value="KAK7202688.1"/>
    <property type="molecule type" value="Genomic_DNA"/>
</dbReference>
<evidence type="ECO:0000256" key="6">
    <source>
        <dbReference type="ARBA" id="ARBA00022827"/>
    </source>
</evidence>
<comment type="caution">
    <text evidence="11">The sequence shown here is derived from an EMBL/GenBank/DDBJ whole genome shotgun (WGS) entry which is preliminary data.</text>
</comment>
<sequence>MAADDGGGCAVLVVGNGPSALALSFLLSGHEPQYNGTHSDPRVHSMMEKTPSLYDAVLHNLSLHRHIAQTQTGAASPINGFLDSLAAPGIDFDPAGNQPLLSYKKRSAIPHLVVGSTFSAGGQWAGKDSPSQTLSYAEMLSLPGYSFSQFVVETRGTPIDPYTRPSRADVAAYYALYPSKVGISEFVRANCTVLSLRRRESQFFTVTLQNNDTGSLTVITTRAIVLATGVFTHLVPPDPILHPLMSWQQQQTNNKTHTSDSVDDDDPILVVGSGFSAADAVLSIPRNRKVIHLYKWDPLTRPSPLRACHRETYPEYASLYRLMRRSASGQSVLSAHHKPTLDPVGLCGRYEGLPNCRVVEVPSVDTVRIQLASGATVERKISRLKTYVGRLGVISYLSADLRNEIGVGADQIWVSKHTLLYRISSRNDRWTALKDSEKGWRIEETRHSLDTQAELEEDRCDIVSDYAATHGLELTNGVFVIGSLVGDSLVRYALGGCVTVAGHLFERFEAMTCE</sequence>
<evidence type="ECO:0000256" key="1">
    <source>
        <dbReference type="ARBA" id="ARBA00001974"/>
    </source>
</evidence>
<reference evidence="11 12" key="1">
    <citation type="submission" date="2024-03" db="EMBL/GenBank/DDBJ databases">
        <title>Genome-scale model development and genomic sequencing of the oleaginous clade Lipomyces.</title>
        <authorList>
            <consortium name="Lawrence Berkeley National Laboratory"/>
            <person name="Czajka J.J."/>
            <person name="Han Y."/>
            <person name="Kim J."/>
            <person name="Mondo S.J."/>
            <person name="Hofstad B.A."/>
            <person name="Robles A."/>
            <person name="Haridas S."/>
            <person name="Riley R."/>
            <person name="LaButti K."/>
            <person name="Pangilinan J."/>
            <person name="Andreopoulos W."/>
            <person name="Lipzen A."/>
            <person name="Yan J."/>
            <person name="Wang M."/>
            <person name="Ng V."/>
            <person name="Grigoriev I.V."/>
            <person name="Spatafora J.W."/>
            <person name="Magnuson J.K."/>
            <person name="Baker S.E."/>
            <person name="Pomraning K.R."/>
        </authorList>
    </citation>
    <scope>NUCLEOTIDE SEQUENCE [LARGE SCALE GENOMIC DNA]</scope>
    <source>
        <strain evidence="11 12">Phaff 52-87</strain>
    </source>
</reference>
<proteinExistence type="inferred from homology"/>
<keyword evidence="7" id="KW-0521">NADP</keyword>
<evidence type="ECO:0000256" key="7">
    <source>
        <dbReference type="ARBA" id="ARBA00022857"/>
    </source>
</evidence>
<keyword evidence="5" id="KW-0285">Flavoprotein</keyword>
<gene>
    <name evidence="11" type="ORF">BZA70DRAFT_297887</name>
</gene>
<evidence type="ECO:0000313" key="11">
    <source>
        <dbReference type="EMBL" id="KAK7202688.1"/>
    </source>
</evidence>
<keyword evidence="12" id="KW-1185">Reference proteome</keyword>
<dbReference type="InterPro" id="IPR025700">
    <property type="entry name" value="Lys/Orn_oxygenase"/>
</dbReference>
<protein>
    <recommendedName>
        <fullName evidence="4">L-ornithine N(5)-monooxygenase [NAD(P)H]</fullName>
        <ecNumber evidence="4">1.14.13.196</ecNumber>
    </recommendedName>
</protein>
<dbReference type="GeneID" id="90040092"/>
<comment type="catalytic activity">
    <reaction evidence="10">
        <text>L-ornithine + NADH + O2 = N(5)-hydroxy-L-ornithine + NAD(+) + H2O</text>
        <dbReference type="Rhea" id="RHEA:41512"/>
        <dbReference type="ChEBI" id="CHEBI:15377"/>
        <dbReference type="ChEBI" id="CHEBI:15379"/>
        <dbReference type="ChEBI" id="CHEBI:46911"/>
        <dbReference type="ChEBI" id="CHEBI:57540"/>
        <dbReference type="ChEBI" id="CHEBI:57945"/>
        <dbReference type="ChEBI" id="CHEBI:78275"/>
        <dbReference type="EC" id="1.14.13.196"/>
    </reaction>
</comment>
<dbReference type="InterPro" id="IPR036188">
    <property type="entry name" value="FAD/NAD-bd_sf"/>
</dbReference>
<dbReference type="InterPro" id="IPR029731">
    <property type="entry name" value="OSGIN1/2"/>
</dbReference>
<name>A0ABR1EYK6_9ASCO</name>
<dbReference type="Gene3D" id="3.50.50.60">
    <property type="entry name" value="FAD/NAD(P)-binding domain"/>
    <property type="match status" value="1"/>
</dbReference>
<accession>A0ABR1EYK6</accession>
<evidence type="ECO:0000256" key="9">
    <source>
        <dbReference type="ARBA" id="ARBA00047598"/>
    </source>
</evidence>
<keyword evidence="8" id="KW-0560">Oxidoreductase</keyword>
<evidence type="ECO:0000256" key="3">
    <source>
        <dbReference type="ARBA" id="ARBA00007588"/>
    </source>
</evidence>
<evidence type="ECO:0000256" key="5">
    <source>
        <dbReference type="ARBA" id="ARBA00022630"/>
    </source>
</evidence>
<comment type="similarity">
    <text evidence="3">Belongs to the lysine N(6)-hydroxylase/L-ornithine N(5)-oxygenase family.</text>
</comment>
<dbReference type="Pfam" id="PF13434">
    <property type="entry name" value="Lys_Orn_oxgnase"/>
    <property type="match status" value="1"/>
</dbReference>
<comment type="cofactor">
    <cofactor evidence="1">
        <name>FAD</name>
        <dbReference type="ChEBI" id="CHEBI:57692"/>
    </cofactor>
</comment>
<dbReference type="SUPFAM" id="SSF51905">
    <property type="entry name" value="FAD/NAD(P)-binding domain"/>
    <property type="match status" value="1"/>
</dbReference>
<keyword evidence="6" id="KW-0274">FAD</keyword>
<comment type="pathway">
    <text evidence="2">Siderophore biosynthesis.</text>
</comment>
<evidence type="ECO:0000256" key="4">
    <source>
        <dbReference type="ARBA" id="ARBA00012881"/>
    </source>
</evidence>
<evidence type="ECO:0000256" key="8">
    <source>
        <dbReference type="ARBA" id="ARBA00023002"/>
    </source>
</evidence>
<comment type="catalytic activity">
    <reaction evidence="9">
        <text>L-ornithine + NADPH + O2 = N(5)-hydroxy-L-ornithine + NADP(+) + H2O</text>
        <dbReference type="Rhea" id="RHEA:41508"/>
        <dbReference type="ChEBI" id="CHEBI:15377"/>
        <dbReference type="ChEBI" id="CHEBI:15379"/>
        <dbReference type="ChEBI" id="CHEBI:46911"/>
        <dbReference type="ChEBI" id="CHEBI:57783"/>
        <dbReference type="ChEBI" id="CHEBI:58349"/>
        <dbReference type="ChEBI" id="CHEBI:78275"/>
        <dbReference type="EC" id="1.14.13.196"/>
    </reaction>
</comment>
<dbReference type="PANTHER" id="PTHR15192:SF8">
    <property type="entry name" value="FAD_NAD(P)-BINDING DOMAIN-CONTAINING PROTEIN"/>
    <property type="match status" value="1"/>
</dbReference>
<dbReference type="PANTHER" id="PTHR15192">
    <property type="entry name" value="PROTEIN CBG05349"/>
    <property type="match status" value="1"/>
</dbReference>
<evidence type="ECO:0000256" key="2">
    <source>
        <dbReference type="ARBA" id="ARBA00004924"/>
    </source>
</evidence>
<dbReference type="Proteomes" id="UP001498771">
    <property type="component" value="Unassembled WGS sequence"/>
</dbReference>
<organism evidence="11 12">
    <name type="scientific">Myxozyma melibiosi</name>
    <dbReference type="NCBI Taxonomy" id="54550"/>
    <lineage>
        <taxon>Eukaryota</taxon>
        <taxon>Fungi</taxon>
        <taxon>Dikarya</taxon>
        <taxon>Ascomycota</taxon>
        <taxon>Saccharomycotina</taxon>
        <taxon>Lipomycetes</taxon>
        <taxon>Lipomycetales</taxon>
        <taxon>Lipomycetaceae</taxon>
        <taxon>Myxozyma</taxon>
    </lineage>
</organism>